<evidence type="ECO:0000256" key="8">
    <source>
        <dbReference type="SAM" id="MobiDB-lite"/>
    </source>
</evidence>
<keyword evidence="4" id="KW-0238">DNA-binding</keyword>
<dbReference type="GO" id="GO:0006397">
    <property type="term" value="P:mRNA processing"/>
    <property type="evidence" value="ECO:0007669"/>
    <property type="project" value="UniProtKB-KW"/>
</dbReference>
<dbReference type="AlphaFoldDB" id="A0A8S2B9G8"/>
<feature type="compositionally biased region" description="Low complexity" evidence="8">
    <location>
        <begin position="890"/>
        <end position="901"/>
    </location>
</feature>
<dbReference type="SMART" id="SM00432">
    <property type="entry name" value="MADS"/>
    <property type="match status" value="1"/>
</dbReference>
<evidence type="ECO:0000256" key="1">
    <source>
        <dbReference type="ARBA" id="ARBA00004123"/>
    </source>
</evidence>
<evidence type="ECO:0000313" key="12">
    <source>
        <dbReference type="Proteomes" id="UP000682877"/>
    </source>
</evidence>
<dbReference type="InterPro" id="IPR034772">
    <property type="entry name" value="CPSF6/7"/>
</dbReference>
<evidence type="ECO:0000313" key="11">
    <source>
        <dbReference type="EMBL" id="CAE6242540.1"/>
    </source>
</evidence>
<feature type="domain" description="MADS-box" evidence="9">
    <location>
        <begin position="1"/>
        <end position="61"/>
    </location>
</feature>
<dbReference type="GO" id="GO:0005634">
    <property type="term" value="C:nucleus"/>
    <property type="evidence" value="ECO:0007669"/>
    <property type="project" value="UniProtKB-SubCell"/>
</dbReference>
<feature type="region of interest" description="Disordered" evidence="8">
    <location>
        <begin position="1054"/>
        <end position="1248"/>
    </location>
</feature>
<dbReference type="SUPFAM" id="SSF55455">
    <property type="entry name" value="SRF-like"/>
    <property type="match status" value="1"/>
</dbReference>
<dbReference type="Gene3D" id="3.40.1810.10">
    <property type="entry name" value="Transcription factor, MADS-box"/>
    <property type="match status" value="1"/>
</dbReference>
<dbReference type="PRINTS" id="PR00404">
    <property type="entry name" value="MADSDOMAIN"/>
</dbReference>
<keyword evidence="5" id="KW-0804">Transcription</keyword>
<feature type="compositionally biased region" description="Basic and acidic residues" evidence="8">
    <location>
        <begin position="1166"/>
        <end position="1212"/>
    </location>
</feature>
<dbReference type="CDD" id="cd00266">
    <property type="entry name" value="MADS_SRF_like"/>
    <property type="match status" value="1"/>
</dbReference>
<protein>
    <recommendedName>
        <fullName evidence="13">MADS-box domain-containing protein</fullName>
    </recommendedName>
</protein>
<evidence type="ECO:0000256" key="4">
    <source>
        <dbReference type="ARBA" id="ARBA00023125"/>
    </source>
</evidence>
<proteinExistence type="inferred from homology"/>
<dbReference type="InterPro" id="IPR000504">
    <property type="entry name" value="RRM_dom"/>
</dbReference>
<dbReference type="GO" id="GO:0046983">
    <property type="term" value="F:protein dimerization activity"/>
    <property type="evidence" value="ECO:0007669"/>
    <property type="project" value="InterPro"/>
</dbReference>
<dbReference type="Proteomes" id="UP000682877">
    <property type="component" value="Chromosome 8"/>
</dbReference>
<dbReference type="InterPro" id="IPR036879">
    <property type="entry name" value="TF_MADSbox_sf"/>
</dbReference>
<dbReference type="InterPro" id="IPR012677">
    <property type="entry name" value="Nucleotide-bd_a/b_plait_sf"/>
</dbReference>
<feature type="region of interest" description="Disordered" evidence="8">
    <location>
        <begin position="865"/>
        <end position="958"/>
    </location>
</feature>
<dbReference type="InterPro" id="IPR033897">
    <property type="entry name" value="SRF-like_MADS-box"/>
</dbReference>
<dbReference type="EMBL" id="LR999458">
    <property type="protein sequence ID" value="CAE6242540.1"/>
    <property type="molecule type" value="Genomic_DNA"/>
</dbReference>
<evidence type="ECO:0000256" key="3">
    <source>
        <dbReference type="ARBA" id="ARBA00023015"/>
    </source>
</evidence>
<dbReference type="GO" id="GO:0000981">
    <property type="term" value="F:DNA-binding transcription factor activity, RNA polymerase II-specific"/>
    <property type="evidence" value="ECO:0007669"/>
    <property type="project" value="InterPro"/>
</dbReference>
<evidence type="ECO:0008006" key="13">
    <source>
        <dbReference type="Google" id="ProtNLM"/>
    </source>
</evidence>
<comment type="similarity">
    <text evidence="2">Belongs to the RRM CPSF6/7 family.</text>
</comment>
<dbReference type="GO" id="GO:0003723">
    <property type="term" value="F:RNA binding"/>
    <property type="evidence" value="ECO:0007669"/>
    <property type="project" value="UniProtKB-UniRule"/>
</dbReference>
<dbReference type="Gene3D" id="3.30.70.330">
    <property type="match status" value="1"/>
</dbReference>
<dbReference type="PROSITE" id="PS50102">
    <property type="entry name" value="RRM"/>
    <property type="match status" value="1"/>
</dbReference>
<sequence>MGRKMVKMVKIMNEKTRITTYKKRKACLYKKASEFSTLCGVDTCLIVYGPSRAGDEMVAEPELWPKDERKVREIITKYGDTVSSNCTKTYTVQECLEKNNTKEEKPKITMKYPTWDKKLDKCSLNDLYAVFMAVENKIQEATNRNQTFPDTTCWSNDQLGLCGYNQQCFEQYQLFPLPTLEHNGFSFFPFNNQMTSNTAEVASFSNVTEPMIANGQNLFYGSCSDGPYGPVVQRTAYMEPIQWGLGNSMFNNVKQFQDYPFRFAQVNDLEDSRVVTGDVAAISGASPETGGWFDGAVAGDSIEVVGLIVGADIGDFPGIVVGGETGEVAGVETGVVAVVGEETGEVAGDKTGEFRGDAMVRDVTGEVAGDETGDFNGEAIVRDETGDVAGVKTGEFDGDAAVLDGEVAGTKTWALDGDVTVRDGEVAGVITGDFKGDPMVRDVTGEVTGETTGDFDGVTKAGEETEDFSGDFVGEVCFVGDGASGGFWITGGFKNLLCSSDCSCSSDSVSLWYSDLRIRLKERSFLYHKEESFKMDEGDGRDQMDQFHQNEAISAVADDGFLAEEEDDDYEDLYNDVNVGEGFLQSMKKNDEAGSRNEEKEKVSIEEEDRVEPVLGASEAEVSIPGLVGESVAKEAEAQGGGGGGGGGGGSGTDVVVASSGYGAQEVKVSDVSQEISGGIGTGTGSGLRVELGQAANRANNLEAPRGNNISQGLLPPPHVLGNNENLMRPVMGNANGGTPPGPGSVMVGNGANIAMPGVVGGGTGGGGGGGAILFVGELHWWTTDAELEAELCKYGAVKEVKFFDEKASGKSKGFCQVEFYDPMAASACKDGMNGYAFNGRPCVVDYASPYSVKRMGEAQVNRTQQAQSVIAQAKRGGPADPPSKPVVTNNNNNNNNAIGGNFQGGENRGFGRGNWRGNAQGMGGRGPGGPMRNRPGGMGGRGLMGNGGGGFGQGMGTGPPMNMMHQPMMGQGFEQAFGGPMARMGGYGGFPGAPGPPFPGLLSSFPPVGGVGLPGVAPHVNPAFFGRGMPMNGMGMMPNAGVDGGHNMGMWDPNSGGWGGGEDLGSGRAAESSYGEEAASDHQYGEVNHDRGARPNPVKEKERVSEREWSGSSDRRNREDKDAGYERDIPREKDVGHGYDMPERRHRDDRDIGREREREHHHKDRERSREHVRDRERDRERDRHREERDRYGGDHRTRHRDEPEHDEEWNRGRSSRGHSKSRLSREDNHRSRSRDTDYGKRRRLTTE</sequence>
<feature type="compositionally biased region" description="Low complexity" evidence="8">
    <location>
        <begin position="1067"/>
        <end position="1078"/>
    </location>
</feature>
<dbReference type="GO" id="GO:0000987">
    <property type="term" value="F:cis-regulatory region sequence-specific DNA binding"/>
    <property type="evidence" value="ECO:0007669"/>
    <property type="project" value="InterPro"/>
</dbReference>
<feature type="compositionally biased region" description="Basic residues" evidence="8">
    <location>
        <begin position="1214"/>
        <end position="1223"/>
    </location>
</feature>
<evidence type="ECO:0000256" key="2">
    <source>
        <dbReference type="ARBA" id="ARBA00006265"/>
    </source>
</evidence>
<dbReference type="Pfam" id="PF00319">
    <property type="entry name" value="SRF-TF"/>
    <property type="match status" value="1"/>
</dbReference>
<feature type="compositionally biased region" description="Gly residues" evidence="8">
    <location>
        <begin position="902"/>
        <end position="930"/>
    </location>
</feature>
<feature type="compositionally biased region" description="Basic and acidic residues" evidence="8">
    <location>
        <begin position="588"/>
        <end position="605"/>
    </location>
</feature>
<keyword evidence="3" id="KW-0805">Transcription regulation</keyword>
<name>A0A8S2B9G8_ARAAE</name>
<feature type="compositionally biased region" description="Basic and acidic residues" evidence="8">
    <location>
        <begin position="1080"/>
        <end position="1159"/>
    </location>
</feature>
<evidence type="ECO:0000256" key="5">
    <source>
        <dbReference type="ARBA" id="ARBA00023163"/>
    </source>
</evidence>
<evidence type="ECO:0000256" key="6">
    <source>
        <dbReference type="ARBA" id="ARBA00023242"/>
    </source>
</evidence>
<evidence type="ECO:0000259" key="9">
    <source>
        <dbReference type="PROSITE" id="PS50066"/>
    </source>
</evidence>
<feature type="domain" description="RRM" evidence="10">
    <location>
        <begin position="772"/>
        <end position="850"/>
    </location>
</feature>
<dbReference type="PANTHER" id="PTHR23204">
    <property type="entry name" value="CLEAVAGE AND POLYADENYLATION SPECIFIC FACTOR"/>
    <property type="match status" value="1"/>
</dbReference>
<dbReference type="PROSITE" id="PS50066">
    <property type="entry name" value="MADS_BOX_2"/>
    <property type="match status" value="1"/>
</dbReference>
<feature type="region of interest" description="Disordered" evidence="8">
    <location>
        <begin position="586"/>
        <end position="610"/>
    </location>
</feature>
<gene>
    <name evidence="11" type="ORF">AARE701A_LOCUS21595</name>
</gene>
<feature type="compositionally biased region" description="Basic and acidic residues" evidence="8">
    <location>
        <begin position="1224"/>
        <end position="1248"/>
    </location>
</feature>
<comment type="subcellular location">
    <subcellularLocation>
        <location evidence="1">Nucleus</location>
    </subcellularLocation>
</comment>
<evidence type="ECO:0000259" key="10">
    <source>
        <dbReference type="PROSITE" id="PS50102"/>
    </source>
</evidence>
<reference evidence="11" key="1">
    <citation type="submission" date="2021-01" db="EMBL/GenBank/DDBJ databases">
        <authorList>
            <person name="Bezrukov I."/>
        </authorList>
    </citation>
    <scope>NUCLEOTIDE SEQUENCE</scope>
</reference>
<keyword evidence="7" id="KW-0694">RNA-binding</keyword>
<dbReference type="CDD" id="cd12372">
    <property type="entry name" value="RRM_CFIm68_CFIm59"/>
    <property type="match status" value="1"/>
</dbReference>
<dbReference type="InterPro" id="IPR035979">
    <property type="entry name" value="RBD_domain_sf"/>
</dbReference>
<dbReference type="SUPFAM" id="SSF54928">
    <property type="entry name" value="RNA-binding domain, RBD"/>
    <property type="match status" value="1"/>
</dbReference>
<keyword evidence="6" id="KW-0539">Nucleus</keyword>
<feature type="compositionally biased region" description="Gly residues" evidence="8">
    <location>
        <begin position="937"/>
        <end position="958"/>
    </location>
</feature>
<dbReference type="GO" id="GO:0045944">
    <property type="term" value="P:positive regulation of transcription by RNA polymerase II"/>
    <property type="evidence" value="ECO:0007669"/>
    <property type="project" value="InterPro"/>
</dbReference>
<dbReference type="Pfam" id="PF00076">
    <property type="entry name" value="RRM_1"/>
    <property type="match status" value="1"/>
</dbReference>
<evidence type="ECO:0000256" key="7">
    <source>
        <dbReference type="PROSITE-ProRule" id="PRU00176"/>
    </source>
</evidence>
<accession>A0A8S2B9G8</accession>
<dbReference type="FunFam" id="3.40.1810.10:FF:000044">
    <property type="entry name" value="AGAMOUS-like 101"/>
    <property type="match status" value="1"/>
</dbReference>
<dbReference type="InterPro" id="IPR002100">
    <property type="entry name" value="TF_MADSbox"/>
</dbReference>
<keyword evidence="12" id="KW-1185">Reference proteome</keyword>
<dbReference type="SMART" id="SM00360">
    <property type="entry name" value="RRM"/>
    <property type="match status" value="1"/>
</dbReference>
<organism evidence="11 12">
    <name type="scientific">Arabidopsis arenosa</name>
    <name type="common">Sand rock-cress</name>
    <name type="synonym">Cardaminopsis arenosa</name>
    <dbReference type="NCBI Taxonomy" id="38785"/>
    <lineage>
        <taxon>Eukaryota</taxon>
        <taxon>Viridiplantae</taxon>
        <taxon>Streptophyta</taxon>
        <taxon>Embryophyta</taxon>
        <taxon>Tracheophyta</taxon>
        <taxon>Spermatophyta</taxon>
        <taxon>Magnoliopsida</taxon>
        <taxon>eudicotyledons</taxon>
        <taxon>Gunneridae</taxon>
        <taxon>Pentapetalae</taxon>
        <taxon>rosids</taxon>
        <taxon>malvids</taxon>
        <taxon>Brassicales</taxon>
        <taxon>Brassicaceae</taxon>
        <taxon>Camelineae</taxon>
        <taxon>Arabidopsis</taxon>
    </lineage>
</organism>